<protein>
    <submittedName>
        <fullName evidence="2">Tetratricopeptide repeat protein</fullName>
    </submittedName>
</protein>
<dbReference type="PANTHER" id="PTHR47691">
    <property type="entry name" value="REGULATOR-RELATED"/>
    <property type="match status" value="1"/>
</dbReference>
<evidence type="ECO:0000256" key="1">
    <source>
        <dbReference type="PROSITE-ProRule" id="PRU00339"/>
    </source>
</evidence>
<dbReference type="Gene3D" id="1.25.40.10">
    <property type="entry name" value="Tetratricopeptide repeat domain"/>
    <property type="match status" value="2"/>
</dbReference>
<evidence type="ECO:0000313" key="2">
    <source>
        <dbReference type="EMBL" id="MCS7482486.1"/>
    </source>
</evidence>
<reference evidence="2" key="1">
    <citation type="submission" date="2022-08" db="EMBL/GenBank/DDBJ databases">
        <authorList>
            <person name="Tistechok S."/>
            <person name="Samborskyy M."/>
            <person name="Roman I."/>
        </authorList>
    </citation>
    <scope>NUCLEOTIDE SEQUENCE</scope>
    <source>
        <strain evidence="2">DSM 103496</strain>
    </source>
</reference>
<dbReference type="SUPFAM" id="SSF48452">
    <property type="entry name" value="TPR-like"/>
    <property type="match status" value="1"/>
</dbReference>
<feature type="repeat" description="TPR" evidence="1">
    <location>
        <begin position="524"/>
        <end position="557"/>
    </location>
</feature>
<keyword evidence="1" id="KW-0802">TPR repeat</keyword>
<gene>
    <name evidence="2" type="ORF">NZH93_37050</name>
</gene>
<dbReference type="InterPro" id="IPR027417">
    <property type="entry name" value="P-loop_NTPase"/>
</dbReference>
<organism evidence="2 3">
    <name type="scientific">Umezawaea endophytica</name>
    <dbReference type="NCBI Taxonomy" id="1654476"/>
    <lineage>
        <taxon>Bacteria</taxon>
        <taxon>Bacillati</taxon>
        <taxon>Actinomycetota</taxon>
        <taxon>Actinomycetes</taxon>
        <taxon>Pseudonocardiales</taxon>
        <taxon>Pseudonocardiaceae</taxon>
        <taxon>Umezawaea</taxon>
    </lineage>
</organism>
<dbReference type="SUPFAM" id="SSF52540">
    <property type="entry name" value="P-loop containing nucleoside triphosphate hydrolases"/>
    <property type="match status" value="1"/>
</dbReference>
<feature type="non-terminal residue" evidence="2">
    <location>
        <position position="1"/>
    </location>
</feature>
<dbReference type="PROSITE" id="PS50005">
    <property type="entry name" value="TPR"/>
    <property type="match status" value="1"/>
</dbReference>
<sequence>APRNAHRFPDGQVFLDLRGFSPTDERLPPQVALLSLLSALGVAPGDVPSQPDAQIGLYRSLVADRGLLLVLDNAGDVGQVTPLLPGGSSAAVLITSRDNLNGLAATHGATSVTVPSLSRAESRELIATRLGPERLAAEPAAVDALTSLLGGLPLALSILATRAREHARFSLESLVCELRDETARLAALDVGGAVSVRAVFSWSSAALPPDLVRVFGLLGLAPQADLSLAAAASLVGLGTGEARAALSALERASLVEEHQPGRYRMHDLVKLYAFERAADLPVAERDAALPRLTDFYLHSACAAQKPLDPTDPTRPWITIDPPEPGCVPLGFTTPKEALDWFRAEAACLVTAQHEAVARGWHGVVWRLAWAQTAYYQQVGHPHLLHELWTVGLASARALGDGEVLLLALRRLGNASRRIGGFADAVELLEESVALATVVGSPFDQVLCLLTFAECLQTVGDSQGALDQCDRAEAINRTLDDPSLTLRVLASVAWYAAGCEQYERAEEAARTAVTLVVPGDFHAMTAILDTLGHIACRTGRLDQAADHYDEALAIAVENDDEYSIGDTAENVGWVYAMRDDLDRTTSRWNQAVHSYVVQQRAADAARVLGLLERLRQAESPAALVAERDTAAHP</sequence>
<dbReference type="EMBL" id="JANYMP010000024">
    <property type="protein sequence ID" value="MCS7482486.1"/>
    <property type="molecule type" value="Genomic_DNA"/>
</dbReference>
<dbReference type="AlphaFoldDB" id="A0A9X2VTQ6"/>
<keyword evidence="3" id="KW-1185">Reference proteome</keyword>
<dbReference type="InterPro" id="IPR019734">
    <property type="entry name" value="TPR_rpt"/>
</dbReference>
<dbReference type="Proteomes" id="UP001141259">
    <property type="component" value="Unassembled WGS sequence"/>
</dbReference>
<evidence type="ECO:0000313" key="3">
    <source>
        <dbReference type="Proteomes" id="UP001141259"/>
    </source>
</evidence>
<proteinExistence type="predicted"/>
<name>A0A9X2VTQ6_9PSEU</name>
<dbReference type="Gene3D" id="3.40.50.300">
    <property type="entry name" value="P-loop containing nucleotide triphosphate hydrolases"/>
    <property type="match status" value="1"/>
</dbReference>
<dbReference type="SMART" id="SM00028">
    <property type="entry name" value="TPR"/>
    <property type="match status" value="3"/>
</dbReference>
<comment type="caution">
    <text evidence="2">The sequence shown here is derived from an EMBL/GenBank/DDBJ whole genome shotgun (WGS) entry which is preliminary data.</text>
</comment>
<dbReference type="InterPro" id="IPR011990">
    <property type="entry name" value="TPR-like_helical_dom_sf"/>
</dbReference>
<dbReference type="PANTHER" id="PTHR47691:SF3">
    <property type="entry name" value="HTH-TYPE TRANSCRIPTIONAL REGULATOR RV0890C-RELATED"/>
    <property type="match status" value="1"/>
</dbReference>
<accession>A0A9X2VTQ6</accession>